<dbReference type="AlphaFoldDB" id="A0A9N9XNQ3"/>
<dbReference type="GO" id="GO:0009898">
    <property type="term" value="C:cytoplasmic side of plasma membrane"/>
    <property type="evidence" value="ECO:0007669"/>
    <property type="project" value="TreeGrafter"/>
</dbReference>
<organism evidence="5 6">
    <name type="scientific">Phyllotreta striolata</name>
    <name type="common">Striped flea beetle</name>
    <name type="synonym">Crioceris striolata</name>
    <dbReference type="NCBI Taxonomy" id="444603"/>
    <lineage>
        <taxon>Eukaryota</taxon>
        <taxon>Metazoa</taxon>
        <taxon>Ecdysozoa</taxon>
        <taxon>Arthropoda</taxon>
        <taxon>Hexapoda</taxon>
        <taxon>Insecta</taxon>
        <taxon>Pterygota</taxon>
        <taxon>Neoptera</taxon>
        <taxon>Endopterygota</taxon>
        <taxon>Coleoptera</taxon>
        <taxon>Polyphaga</taxon>
        <taxon>Cucujiformia</taxon>
        <taxon>Chrysomeloidea</taxon>
        <taxon>Chrysomelidae</taxon>
        <taxon>Galerucinae</taxon>
        <taxon>Alticini</taxon>
        <taxon>Phyllotreta</taxon>
    </lineage>
</organism>
<dbReference type="Gene3D" id="6.10.140.1230">
    <property type="match status" value="1"/>
</dbReference>
<dbReference type="GO" id="GO:0032511">
    <property type="term" value="P:late endosome to vacuole transport via multivesicular body sorting pathway"/>
    <property type="evidence" value="ECO:0007669"/>
    <property type="project" value="TreeGrafter"/>
</dbReference>
<gene>
    <name evidence="5" type="ORF">PHYEVI_LOCUS4965</name>
</gene>
<dbReference type="GO" id="GO:0005771">
    <property type="term" value="C:multivesicular body"/>
    <property type="evidence" value="ECO:0007669"/>
    <property type="project" value="TreeGrafter"/>
</dbReference>
<keyword evidence="3" id="KW-0967">Endosome</keyword>
<accession>A0A9N9XNQ3</accession>
<sequence length="428" mass="48552">MFNIPESQLPECLKDENKINVLFTPVRSFSVNPKDWENKISSWKTVIKAYCDANDVYTFTLSSLNKVFIRNGRPPQCLPDVLLEMEKTGDVERLDIFLKNNPHSWGAWATNVLVKKPFVWTFNKFKNTLFSTVPDEQPLVHLQIVQKKCDTLLKSVPDNYKNKLLSLNDLLKLLNKTPSDTENVKLLLHYLSNQKIVDISTNNNNQSLSDSILIKIGDGHNCSITELDLSIYTLEQSEKHILKSIEGLEDSIEECIKEAKTHLSKNHKQTAKSSLRKKHDLEKLLEKKTHALRNIQTLLQQINETDSNKRVWESYKNVLSTFNSTYKNSGLSEDAIDDTMIQLGEVIDKSDDIQSALSKPAQHEFDESDLELELLELLKEDSADDKPPDGGGLDDSKLEDAFKGLDLNLPEVPGGSPDVQKEKLGSLY</sequence>
<dbReference type="GO" id="GO:0000815">
    <property type="term" value="C:ESCRT III complex"/>
    <property type="evidence" value="ECO:0007669"/>
    <property type="project" value="TreeGrafter"/>
</dbReference>
<evidence type="ECO:0000256" key="2">
    <source>
        <dbReference type="ARBA" id="ARBA00006190"/>
    </source>
</evidence>
<dbReference type="Proteomes" id="UP001153712">
    <property type="component" value="Chromosome 2"/>
</dbReference>
<evidence type="ECO:0000313" key="5">
    <source>
        <dbReference type="EMBL" id="CAG9858576.1"/>
    </source>
</evidence>
<dbReference type="Pfam" id="PF25880">
    <property type="entry name" value="WHD_CHMP7_1st"/>
    <property type="match status" value="1"/>
</dbReference>
<dbReference type="InterPro" id="IPR005024">
    <property type="entry name" value="Snf7_fam"/>
</dbReference>
<feature type="compositionally biased region" description="Basic and acidic residues" evidence="4">
    <location>
        <begin position="419"/>
        <end position="428"/>
    </location>
</feature>
<dbReference type="EMBL" id="OU900095">
    <property type="protein sequence ID" value="CAG9858576.1"/>
    <property type="molecule type" value="Genomic_DNA"/>
</dbReference>
<comment type="subcellular location">
    <subcellularLocation>
        <location evidence="1">Endosome</location>
    </subcellularLocation>
</comment>
<feature type="region of interest" description="Disordered" evidence="4">
    <location>
        <begin position="404"/>
        <end position="428"/>
    </location>
</feature>
<reference evidence="5" key="1">
    <citation type="submission" date="2022-01" db="EMBL/GenBank/DDBJ databases">
        <authorList>
            <person name="King R."/>
        </authorList>
    </citation>
    <scope>NUCLEOTIDE SEQUENCE</scope>
</reference>
<evidence type="ECO:0000256" key="3">
    <source>
        <dbReference type="ARBA" id="ARBA00022753"/>
    </source>
</evidence>
<dbReference type="OrthoDB" id="10250120at2759"/>
<evidence type="ECO:0000313" key="6">
    <source>
        <dbReference type="Proteomes" id="UP001153712"/>
    </source>
</evidence>
<evidence type="ECO:0000256" key="1">
    <source>
        <dbReference type="ARBA" id="ARBA00004177"/>
    </source>
</evidence>
<dbReference type="GO" id="GO:0006900">
    <property type="term" value="P:vesicle budding from membrane"/>
    <property type="evidence" value="ECO:0007669"/>
    <property type="project" value="TreeGrafter"/>
</dbReference>
<dbReference type="PANTHER" id="PTHR22761">
    <property type="entry name" value="CHARGED MULTIVESICULAR BODY PROTEIN"/>
    <property type="match status" value="1"/>
</dbReference>
<protein>
    <recommendedName>
        <fullName evidence="7">Charged multivesicular body protein 7</fullName>
    </recommendedName>
</protein>
<evidence type="ECO:0008006" key="7">
    <source>
        <dbReference type="Google" id="ProtNLM"/>
    </source>
</evidence>
<keyword evidence="6" id="KW-1185">Reference proteome</keyword>
<name>A0A9N9XNQ3_PHYSR</name>
<dbReference type="PANTHER" id="PTHR22761:SF10">
    <property type="entry name" value="GH13992P"/>
    <property type="match status" value="1"/>
</dbReference>
<evidence type="ECO:0000256" key="4">
    <source>
        <dbReference type="SAM" id="MobiDB-lite"/>
    </source>
</evidence>
<proteinExistence type="inferred from homology"/>
<comment type="similarity">
    <text evidence="2">Belongs to the SNF7 family.</text>
</comment>
<dbReference type="Pfam" id="PF03357">
    <property type="entry name" value="Snf7"/>
    <property type="match status" value="1"/>
</dbReference>